<evidence type="ECO:0000259" key="1">
    <source>
        <dbReference type="Pfam" id="PF14062"/>
    </source>
</evidence>
<protein>
    <recommendedName>
        <fullName evidence="1">DUF4253 domain-containing protein</fullName>
    </recommendedName>
</protein>
<feature type="domain" description="DUF4253" evidence="1">
    <location>
        <begin position="181"/>
        <end position="261"/>
    </location>
</feature>
<evidence type="ECO:0000313" key="2">
    <source>
        <dbReference type="EMBL" id="GIE71934.1"/>
    </source>
</evidence>
<dbReference type="RefSeq" id="WP_203829712.1">
    <property type="nucleotide sequence ID" value="NZ_BAAATY010000068.1"/>
</dbReference>
<dbReference type="Proteomes" id="UP000624709">
    <property type="component" value="Unassembled WGS sequence"/>
</dbReference>
<comment type="caution">
    <text evidence="2">The sequence shown here is derived from an EMBL/GenBank/DDBJ whole genome shotgun (WGS) entry which is preliminary data.</text>
</comment>
<evidence type="ECO:0000313" key="3">
    <source>
        <dbReference type="Proteomes" id="UP000624709"/>
    </source>
</evidence>
<gene>
    <name evidence="2" type="ORF">Apa02nite_080420</name>
</gene>
<dbReference type="EMBL" id="BOMS01000135">
    <property type="protein sequence ID" value="GIE71934.1"/>
    <property type="molecule type" value="Genomic_DNA"/>
</dbReference>
<sequence>MAEDIDGVRQALAGTMLANLPLAPAGGDALVISGLNPADVLTAWRAARQLMPATGRRPVFISGESALMDGYDEDEEDGEDDVATAVHLMDDNARTLNPWTSLDPLRWDLPDDDPEFTVGDFSGVDLLAEVRRHVTGPTVRTINRYVYDRVRTDPALLAQLDPRADQLTGTATWYQPDDVHLLLLPTTEAHLVAAWISYHQTLGEEQVLAAVLRQWHESWQAEVVACWETMLQFTVGRPPASPDDAWELALQIAALASHLEMNPWEIALAVSHGTAWFLHSRP</sequence>
<dbReference type="InterPro" id="IPR025349">
    <property type="entry name" value="DUF4253"/>
</dbReference>
<name>A0ABQ4BMN6_9ACTN</name>
<accession>A0ABQ4BMN6</accession>
<reference evidence="2 3" key="1">
    <citation type="submission" date="2021-01" db="EMBL/GenBank/DDBJ databases">
        <title>Whole genome shotgun sequence of Actinoplanes palleronii NBRC 14916.</title>
        <authorList>
            <person name="Komaki H."/>
            <person name="Tamura T."/>
        </authorList>
    </citation>
    <scope>NUCLEOTIDE SEQUENCE [LARGE SCALE GENOMIC DNA]</scope>
    <source>
        <strain evidence="2 3">NBRC 14916</strain>
    </source>
</reference>
<keyword evidence="3" id="KW-1185">Reference proteome</keyword>
<dbReference type="Pfam" id="PF14062">
    <property type="entry name" value="DUF4253"/>
    <property type="match status" value="1"/>
</dbReference>
<organism evidence="2 3">
    <name type="scientific">Actinoplanes palleronii</name>
    <dbReference type="NCBI Taxonomy" id="113570"/>
    <lineage>
        <taxon>Bacteria</taxon>
        <taxon>Bacillati</taxon>
        <taxon>Actinomycetota</taxon>
        <taxon>Actinomycetes</taxon>
        <taxon>Micromonosporales</taxon>
        <taxon>Micromonosporaceae</taxon>
        <taxon>Actinoplanes</taxon>
    </lineage>
</organism>
<proteinExistence type="predicted"/>